<keyword evidence="5" id="KW-0560">Oxidoreductase</keyword>
<dbReference type="Proteomes" id="UP000199473">
    <property type="component" value="Unassembled WGS sequence"/>
</dbReference>
<dbReference type="Gene3D" id="3.20.20.70">
    <property type="entry name" value="Aldolase class I"/>
    <property type="match status" value="1"/>
</dbReference>
<evidence type="ECO:0000256" key="4">
    <source>
        <dbReference type="ARBA" id="ARBA00022857"/>
    </source>
</evidence>
<evidence type="ECO:0000313" key="7">
    <source>
        <dbReference type="EMBL" id="SFK17292.1"/>
    </source>
</evidence>
<dbReference type="SUPFAM" id="SSF51395">
    <property type="entry name" value="FMN-linked oxidoreductases"/>
    <property type="match status" value="1"/>
</dbReference>
<evidence type="ECO:0000256" key="2">
    <source>
        <dbReference type="ARBA" id="ARBA00022630"/>
    </source>
</evidence>
<dbReference type="Pfam" id="PF00724">
    <property type="entry name" value="Oxidored_FMN"/>
    <property type="match status" value="1"/>
</dbReference>
<proteinExistence type="predicted"/>
<organism evidence="7 8">
    <name type="scientific">Falsiroseomonas stagni DSM 19981</name>
    <dbReference type="NCBI Taxonomy" id="1123062"/>
    <lineage>
        <taxon>Bacteria</taxon>
        <taxon>Pseudomonadati</taxon>
        <taxon>Pseudomonadota</taxon>
        <taxon>Alphaproteobacteria</taxon>
        <taxon>Acetobacterales</taxon>
        <taxon>Roseomonadaceae</taxon>
        <taxon>Falsiroseomonas</taxon>
    </lineage>
</organism>
<keyword evidence="4" id="KW-0521">NADP</keyword>
<name>A0A1I3XCL8_9PROT</name>
<feature type="domain" description="NADH:flavin oxidoreductase/NADH oxidase N-terminal" evidence="6">
    <location>
        <begin position="3"/>
        <end position="332"/>
    </location>
</feature>
<dbReference type="GO" id="GO:0003959">
    <property type="term" value="F:NADPH dehydrogenase activity"/>
    <property type="evidence" value="ECO:0007669"/>
    <property type="project" value="InterPro"/>
</dbReference>
<dbReference type="InterPro" id="IPR044152">
    <property type="entry name" value="YqjM-like"/>
</dbReference>
<dbReference type="PANTHER" id="PTHR43303:SF4">
    <property type="entry name" value="NADPH DEHYDROGENASE C23G7.10C-RELATED"/>
    <property type="match status" value="1"/>
</dbReference>
<dbReference type="AlphaFoldDB" id="A0A1I3XCL8"/>
<dbReference type="PANTHER" id="PTHR43303">
    <property type="entry name" value="NADPH DEHYDROGENASE C23G7.10C-RELATED"/>
    <property type="match status" value="1"/>
</dbReference>
<keyword evidence="2" id="KW-0285">Flavoprotein</keyword>
<dbReference type="OrthoDB" id="9804454at2"/>
<evidence type="ECO:0000256" key="1">
    <source>
        <dbReference type="ARBA" id="ARBA00001917"/>
    </source>
</evidence>
<dbReference type="GO" id="GO:0050661">
    <property type="term" value="F:NADP binding"/>
    <property type="evidence" value="ECO:0007669"/>
    <property type="project" value="InterPro"/>
</dbReference>
<dbReference type="STRING" id="1123062.SAMN02745775_101183"/>
<dbReference type="RefSeq" id="WP_092954114.1">
    <property type="nucleotide sequence ID" value="NZ_FOSQ01000001.1"/>
</dbReference>
<dbReference type="EMBL" id="FOSQ01000001">
    <property type="protein sequence ID" value="SFK17292.1"/>
    <property type="molecule type" value="Genomic_DNA"/>
</dbReference>
<gene>
    <name evidence="7" type="ORF">SAMN02745775_101183</name>
</gene>
<accession>A0A1I3XCL8</accession>
<comment type="cofactor">
    <cofactor evidence="1">
        <name>FMN</name>
        <dbReference type="ChEBI" id="CHEBI:58210"/>
    </cofactor>
</comment>
<protein>
    <submittedName>
        <fullName evidence="7">2,4-dienoyl-CoA reductase</fullName>
    </submittedName>
</protein>
<evidence type="ECO:0000313" key="8">
    <source>
        <dbReference type="Proteomes" id="UP000199473"/>
    </source>
</evidence>
<evidence type="ECO:0000256" key="5">
    <source>
        <dbReference type="ARBA" id="ARBA00023002"/>
    </source>
</evidence>
<dbReference type="InterPro" id="IPR013785">
    <property type="entry name" value="Aldolase_TIM"/>
</dbReference>
<reference evidence="7 8" key="1">
    <citation type="submission" date="2016-10" db="EMBL/GenBank/DDBJ databases">
        <authorList>
            <person name="de Groot N.N."/>
        </authorList>
    </citation>
    <scope>NUCLEOTIDE SEQUENCE [LARGE SCALE GENOMIC DNA]</scope>
    <source>
        <strain evidence="7 8">DSM 19981</strain>
    </source>
</reference>
<dbReference type="CDD" id="cd02932">
    <property type="entry name" value="OYE_YqiM_FMN"/>
    <property type="match status" value="1"/>
</dbReference>
<keyword evidence="8" id="KW-1185">Reference proteome</keyword>
<evidence type="ECO:0000256" key="3">
    <source>
        <dbReference type="ARBA" id="ARBA00022643"/>
    </source>
</evidence>
<dbReference type="GO" id="GO:0010181">
    <property type="term" value="F:FMN binding"/>
    <property type="evidence" value="ECO:0007669"/>
    <property type="project" value="InterPro"/>
</dbReference>
<dbReference type="InterPro" id="IPR001155">
    <property type="entry name" value="OxRdtase_FMN_N"/>
</dbReference>
<keyword evidence="3" id="KW-0288">FMN</keyword>
<evidence type="ECO:0000259" key="6">
    <source>
        <dbReference type="Pfam" id="PF00724"/>
    </source>
</evidence>
<sequence length="372" mass="39530">MAELFAPLTIRTVTLPNRIGISPMCQYCAGPDGRPTDWHLAHLLQRAIGGAGMVMAEATAVTADGRITPGDLGLWEDAQIPAHARLAAAIAHAGAVPAIQIGHAGRKASRAPAWDDAPADPGWEIKAPSAIPMGHFTTPTMMTAEEIEALPALFAACAKRAVAAGYRLVELHAAHGYLLHQFLSPISNTRNDRWGGDFEGRARLPLAIARAVREAVGEDLPLFVRVSHTDWIEGGWTTEETIELSKRLQAAGIDGMDVSSGGIDPRQKIVLGPGYQVPGAEAVKQGAGMVVAAVGLITEPEQAQAIITEGRADLVLLARATLRDPYWPMRAAVALGRVDAARTPPQYDRAWGSIARMGMRRETGTPMPALGE</sequence>